<sequence length="76" mass="8103">ILSSLHGRTLEVEARDCGNGNMRTACSMVCPNKLAGDSTLVGKRMGELEFLACIAGLQAHASGIWKPSEVLCLEIE</sequence>
<organism evidence="1 2">
    <name type="scientific">Saguinus oedipus</name>
    <name type="common">Cotton-top tamarin</name>
    <name type="synonym">Oedipomidas oedipus</name>
    <dbReference type="NCBI Taxonomy" id="9490"/>
    <lineage>
        <taxon>Eukaryota</taxon>
        <taxon>Metazoa</taxon>
        <taxon>Chordata</taxon>
        <taxon>Craniata</taxon>
        <taxon>Vertebrata</taxon>
        <taxon>Euteleostomi</taxon>
        <taxon>Mammalia</taxon>
        <taxon>Eutheria</taxon>
        <taxon>Euarchontoglires</taxon>
        <taxon>Primates</taxon>
        <taxon>Haplorrhini</taxon>
        <taxon>Platyrrhini</taxon>
        <taxon>Cebidae</taxon>
        <taxon>Callitrichinae</taxon>
        <taxon>Saguinus</taxon>
    </lineage>
</organism>
<name>A0ABQ9TMP0_SAGOE</name>
<accession>A0ABQ9TMP0</accession>
<proteinExistence type="predicted"/>
<feature type="non-terminal residue" evidence="1">
    <location>
        <position position="1"/>
    </location>
</feature>
<evidence type="ECO:0000313" key="2">
    <source>
        <dbReference type="Proteomes" id="UP001266305"/>
    </source>
</evidence>
<comment type="caution">
    <text evidence="1">The sequence shown here is derived from an EMBL/GenBank/DDBJ whole genome shotgun (WGS) entry which is preliminary data.</text>
</comment>
<gene>
    <name evidence="1" type="ORF">P7K49_035467</name>
</gene>
<protein>
    <submittedName>
        <fullName evidence="1">Uncharacterized protein</fullName>
    </submittedName>
</protein>
<dbReference type="Proteomes" id="UP001266305">
    <property type="component" value="Unassembled WGS sequence"/>
</dbReference>
<reference evidence="1 2" key="1">
    <citation type="submission" date="2023-05" db="EMBL/GenBank/DDBJ databases">
        <title>B98-5 Cell Line De Novo Hybrid Assembly: An Optical Mapping Approach.</title>
        <authorList>
            <person name="Kananen K."/>
            <person name="Auerbach J.A."/>
            <person name="Kautto E."/>
            <person name="Blachly J.S."/>
        </authorList>
    </citation>
    <scope>NUCLEOTIDE SEQUENCE [LARGE SCALE GENOMIC DNA]</scope>
    <source>
        <strain evidence="1">B95-8</strain>
        <tissue evidence="1">Cell line</tissue>
    </source>
</reference>
<keyword evidence="2" id="KW-1185">Reference proteome</keyword>
<evidence type="ECO:0000313" key="1">
    <source>
        <dbReference type="EMBL" id="KAK2086042.1"/>
    </source>
</evidence>
<dbReference type="EMBL" id="JASSZA010000020">
    <property type="protein sequence ID" value="KAK2086042.1"/>
    <property type="molecule type" value="Genomic_DNA"/>
</dbReference>